<evidence type="ECO:0000256" key="3">
    <source>
        <dbReference type="ARBA" id="ARBA00022741"/>
    </source>
</evidence>
<keyword evidence="3" id="KW-0547">Nucleotide-binding</keyword>
<evidence type="ECO:0000256" key="4">
    <source>
        <dbReference type="ARBA" id="ARBA00022840"/>
    </source>
</evidence>
<dbReference type="PANTHER" id="PTHR42711">
    <property type="entry name" value="ABC TRANSPORTER ATP-BINDING PROTEIN"/>
    <property type="match status" value="1"/>
</dbReference>
<dbReference type="HOGENOM" id="CLU_000604_1_2_9"/>
<dbReference type="eggNOG" id="COG1131">
    <property type="taxonomic scope" value="Bacteria"/>
</dbReference>
<dbReference type="PANTHER" id="PTHR42711:SF5">
    <property type="entry name" value="ABC TRANSPORTER ATP-BINDING PROTEIN NATA"/>
    <property type="match status" value="1"/>
</dbReference>
<dbReference type="AlphaFoldDB" id="K0B4V8"/>
<gene>
    <name evidence="6" type="ordered locus">Curi_c26110</name>
</gene>
<organism evidence="6 7">
    <name type="scientific">Gottschalkia acidurici (strain ATCC 7906 / DSM 604 / BCRC 14475 / CIP 104303 / KCTC 5404 / NCIMB 10678 / 9a)</name>
    <name type="common">Clostridium acidurici</name>
    <dbReference type="NCBI Taxonomy" id="1128398"/>
    <lineage>
        <taxon>Bacteria</taxon>
        <taxon>Bacillati</taxon>
        <taxon>Bacillota</taxon>
        <taxon>Tissierellia</taxon>
        <taxon>Tissierellales</taxon>
        <taxon>Gottschalkiaceae</taxon>
        <taxon>Gottschalkia</taxon>
    </lineage>
</organism>
<dbReference type="SUPFAM" id="SSF52540">
    <property type="entry name" value="P-loop containing nucleoside triphosphate hydrolases"/>
    <property type="match status" value="1"/>
</dbReference>
<keyword evidence="7" id="KW-1185">Reference proteome</keyword>
<evidence type="ECO:0000256" key="2">
    <source>
        <dbReference type="ARBA" id="ARBA00022448"/>
    </source>
</evidence>
<evidence type="ECO:0000256" key="1">
    <source>
        <dbReference type="ARBA" id="ARBA00005417"/>
    </source>
</evidence>
<keyword evidence="2" id="KW-0813">Transport</keyword>
<dbReference type="PATRIC" id="fig|1128398.3.peg.2687"/>
<evidence type="ECO:0000259" key="5">
    <source>
        <dbReference type="PROSITE" id="PS50893"/>
    </source>
</evidence>
<proteinExistence type="inferred from homology"/>
<dbReference type="KEGG" id="cad:Curi_c26110"/>
<dbReference type="Pfam" id="PF00005">
    <property type="entry name" value="ABC_tran"/>
    <property type="match status" value="1"/>
</dbReference>
<feature type="domain" description="ABC transporter" evidence="5">
    <location>
        <begin position="4"/>
        <end position="236"/>
    </location>
</feature>
<evidence type="ECO:0000313" key="6">
    <source>
        <dbReference type="EMBL" id="AFS79606.1"/>
    </source>
</evidence>
<accession>K0B4V8</accession>
<dbReference type="EMBL" id="CP003326">
    <property type="protein sequence ID" value="AFS79606.1"/>
    <property type="molecule type" value="Genomic_DNA"/>
</dbReference>
<dbReference type="SMART" id="SM00382">
    <property type="entry name" value="AAA"/>
    <property type="match status" value="1"/>
</dbReference>
<dbReference type="PROSITE" id="PS50893">
    <property type="entry name" value="ABC_TRANSPORTER_2"/>
    <property type="match status" value="1"/>
</dbReference>
<dbReference type="GO" id="GO:0016887">
    <property type="term" value="F:ATP hydrolysis activity"/>
    <property type="evidence" value="ECO:0007669"/>
    <property type="project" value="InterPro"/>
</dbReference>
<keyword evidence="4 6" id="KW-0067">ATP-binding</keyword>
<dbReference type="Gene3D" id="3.40.50.300">
    <property type="entry name" value="P-loop containing nucleotide triphosphate hydrolases"/>
    <property type="match status" value="1"/>
</dbReference>
<dbReference type="Proteomes" id="UP000006094">
    <property type="component" value="Chromosome"/>
</dbReference>
<comment type="similarity">
    <text evidence="1">Belongs to the ABC transporter superfamily.</text>
</comment>
<protein>
    <submittedName>
        <fullName evidence="6">ABC transporter ATP-binding protein</fullName>
    </submittedName>
</protein>
<name>K0B4V8_GOTA9</name>
<dbReference type="InterPro" id="IPR050763">
    <property type="entry name" value="ABC_transporter_ATP-binding"/>
</dbReference>
<evidence type="ECO:0000313" key="7">
    <source>
        <dbReference type="Proteomes" id="UP000006094"/>
    </source>
</evidence>
<sequence>MDAIEVYNLSKSYERDQLVLNDISLSIPAGNIFGFLGPNGAGKTTLIRILNGILNPTNGGGKIMGYDIIHQRKELRSLCGVMTENAGLYENLNAIENLQFFGKMFGLSEKQVTEKSLFLLDTFNLLDSKKKKVKDFSTGMKKRLSLARTLIHSPKVLFLDEPTSGLDPESSKIVLDMVKRMAEEQRVTVFLCTHQLKYAEEICSLYGFVHRGNLLGFGTFDELLSKSNQSLKLEIKGDSIPAINKLEDLGNRRYSLPINSEKDIPNILEHIISNNGKVYEAKQVHWSLEDLYFYYQRSDDNE</sequence>
<reference evidence="6 7" key="1">
    <citation type="journal article" date="2012" name="PLoS ONE">
        <title>The purine-utilizing bacterium Clostridium acidurici 9a: a genome-guided metabolic reconsideration.</title>
        <authorList>
            <person name="Hartwich K."/>
            <person name="Poehlein A."/>
            <person name="Daniel R."/>
        </authorList>
    </citation>
    <scope>NUCLEOTIDE SEQUENCE [LARGE SCALE GENOMIC DNA]</scope>
    <source>
        <strain evidence="7">ATCC 7906 / DSM 604 / BCRC 14475 / CIP 104303 / KCTC 5404 / NCIMB 10678 / 9a</strain>
    </source>
</reference>
<dbReference type="InterPro" id="IPR003593">
    <property type="entry name" value="AAA+_ATPase"/>
</dbReference>
<dbReference type="STRING" id="1128398.Curi_c26110"/>
<dbReference type="InterPro" id="IPR027417">
    <property type="entry name" value="P-loop_NTPase"/>
</dbReference>
<dbReference type="OrthoDB" id="9801987at2"/>
<dbReference type="InterPro" id="IPR003439">
    <property type="entry name" value="ABC_transporter-like_ATP-bd"/>
</dbReference>
<dbReference type="GO" id="GO:0005524">
    <property type="term" value="F:ATP binding"/>
    <property type="evidence" value="ECO:0007669"/>
    <property type="project" value="UniProtKB-KW"/>
</dbReference>